<dbReference type="Gene3D" id="3.20.20.80">
    <property type="entry name" value="Glycosidases"/>
    <property type="match status" value="1"/>
</dbReference>
<feature type="chain" id="PRO_5026216508" evidence="1">
    <location>
        <begin position="22"/>
        <end position="326"/>
    </location>
</feature>
<dbReference type="AlphaFoldDB" id="A0A6I3XG61"/>
<feature type="signal peptide" evidence="1">
    <location>
        <begin position="1"/>
        <end position="21"/>
    </location>
</feature>
<protein>
    <submittedName>
        <fullName evidence="2">Glycosyl hydrolase</fullName>
    </submittedName>
</protein>
<dbReference type="Proteomes" id="UP000431684">
    <property type="component" value="Unassembled WGS sequence"/>
</dbReference>
<dbReference type="SUPFAM" id="SSF51445">
    <property type="entry name" value="(Trans)glycosidases"/>
    <property type="match status" value="1"/>
</dbReference>
<organism evidence="2 3">
    <name type="scientific">Pseudoduganella dura</name>
    <dbReference type="NCBI Taxonomy" id="321982"/>
    <lineage>
        <taxon>Bacteria</taxon>
        <taxon>Pseudomonadati</taxon>
        <taxon>Pseudomonadota</taxon>
        <taxon>Betaproteobacteria</taxon>
        <taxon>Burkholderiales</taxon>
        <taxon>Oxalobacteraceae</taxon>
        <taxon>Telluria group</taxon>
        <taxon>Pseudoduganella</taxon>
    </lineage>
</organism>
<dbReference type="EMBL" id="WNWM01000002">
    <property type="protein sequence ID" value="MUI12232.1"/>
    <property type="molecule type" value="Genomic_DNA"/>
</dbReference>
<dbReference type="InterPro" id="IPR052750">
    <property type="entry name" value="GH18_Chitinase"/>
</dbReference>
<evidence type="ECO:0000313" key="3">
    <source>
        <dbReference type="Proteomes" id="UP000431684"/>
    </source>
</evidence>
<dbReference type="PANTHER" id="PTHR42976:SF1">
    <property type="entry name" value="GH18 DOMAIN-CONTAINING PROTEIN-RELATED"/>
    <property type="match status" value="1"/>
</dbReference>
<keyword evidence="1" id="KW-0732">Signal</keyword>
<keyword evidence="2" id="KW-0378">Hydrolase</keyword>
<keyword evidence="3" id="KW-1185">Reference proteome</keyword>
<evidence type="ECO:0000256" key="1">
    <source>
        <dbReference type="SAM" id="SignalP"/>
    </source>
</evidence>
<gene>
    <name evidence="2" type="ORF">GJV26_07040</name>
</gene>
<sequence length="326" mass="34415">MKTRKFVIAALLALCGPAVLAAPRVIVSAYKFLPVNAAPDNVIGARDATPYLAGKPAALTWAFATGECGSEAWRAQGGAQVASANVAAFAKAGVDYIISTGGQGGVFTCATDEAMERFIARYDSKHLAGIDFDIEAEQTKEQIASMVQRAAAAQKKRPHLRFSFTVGTHAASDGSGRSLNALGETILAAVRASTLKDWTFNLMVMDYGPPAADVCVLRGDVCDMGRSAVQAVRNVHAKYGIPLAQIEVTPMIGVNDVPRNDFTLDDARMLGMAVREMGLAGLHWWSLDRDRPCEVPVQGASDRCSGMSGPAGAFDAAFRTGFAGGR</sequence>
<evidence type="ECO:0000313" key="2">
    <source>
        <dbReference type="EMBL" id="MUI12232.1"/>
    </source>
</evidence>
<dbReference type="InterPro" id="IPR017853">
    <property type="entry name" value="GH"/>
</dbReference>
<reference evidence="2 3" key="1">
    <citation type="submission" date="2019-11" db="EMBL/GenBank/DDBJ databases">
        <title>Draft Genome Sequences of Six Type Strains of the Genus Massilia.</title>
        <authorList>
            <person name="Miess H."/>
            <person name="Frediansyah A."/>
            <person name="Goeker M."/>
            <person name="Gross H."/>
        </authorList>
    </citation>
    <scope>NUCLEOTIDE SEQUENCE [LARGE SCALE GENOMIC DNA]</scope>
    <source>
        <strain evidence="2 3">DSM 17513</strain>
    </source>
</reference>
<comment type="caution">
    <text evidence="2">The sequence shown here is derived from an EMBL/GenBank/DDBJ whole genome shotgun (WGS) entry which is preliminary data.</text>
</comment>
<dbReference type="RefSeq" id="WP_155708213.1">
    <property type="nucleotide sequence ID" value="NZ_BMWU01000032.1"/>
</dbReference>
<accession>A0A6I3XG61</accession>
<dbReference type="PANTHER" id="PTHR42976">
    <property type="entry name" value="BIFUNCTIONAL CHITINASE/LYSOZYME-RELATED"/>
    <property type="match status" value="1"/>
</dbReference>
<proteinExistence type="predicted"/>
<dbReference type="OrthoDB" id="6018988at2"/>
<name>A0A6I3XG61_9BURK</name>
<dbReference type="GO" id="GO:0016787">
    <property type="term" value="F:hydrolase activity"/>
    <property type="evidence" value="ECO:0007669"/>
    <property type="project" value="UniProtKB-KW"/>
</dbReference>